<dbReference type="Gene3D" id="3.30.40.10">
    <property type="entry name" value="Zinc/RING finger domain, C3HC4 (zinc finger)"/>
    <property type="match status" value="1"/>
</dbReference>
<sequence length="267" mass="29667">MDHAAGDDKSPEDGNCPICQEKYKNPKSFQSCGHTLCDHCLQKAPDKRSNCDLYRGDACGDIRPAVYRTTAKAQDRKTSRLVQRHLSRLQLDSSQSTVAQGHWDVGPDDGSRPTSNPPNTPNPVPSGPAAGQSSPQEQDNLQNQAQAPAADGNNPLTSCGMVFSCPYCQDGGLDELDLLDHCNTNHRHERRPMVCPICVALPHGDPSYYSRDLIGHLNFRHCFYISDYMVRRRRSTLSAFKCSTKCPMFQFPTTTTIFPPAEEWLVL</sequence>
<reference evidence="12" key="2">
    <citation type="submission" date="2025-09" db="UniProtKB">
        <authorList>
            <consortium name="Ensembl"/>
        </authorList>
    </citation>
    <scope>IDENTIFICATION</scope>
</reference>
<evidence type="ECO:0000256" key="1">
    <source>
        <dbReference type="ARBA" id="ARBA00004496"/>
    </source>
</evidence>
<dbReference type="Proteomes" id="UP000261540">
    <property type="component" value="Unplaced"/>
</dbReference>
<evidence type="ECO:0000313" key="12">
    <source>
        <dbReference type="Ensembl" id="ENSPKIP00000017985.1"/>
    </source>
</evidence>
<keyword evidence="2" id="KW-0963">Cytoplasm</keyword>
<dbReference type="InterPro" id="IPR001841">
    <property type="entry name" value="Znf_RING"/>
</dbReference>
<dbReference type="InterPro" id="IPR017907">
    <property type="entry name" value="Znf_RING_CS"/>
</dbReference>
<evidence type="ECO:0000256" key="4">
    <source>
        <dbReference type="ARBA" id="ARBA00022771"/>
    </source>
</evidence>
<dbReference type="PROSITE" id="PS50089">
    <property type="entry name" value="ZF_RING_2"/>
    <property type="match status" value="1"/>
</dbReference>
<organism evidence="12 13">
    <name type="scientific">Paramormyrops kingsleyae</name>
    <dbReference type="NCBI Taxonomy" id="1676925"/>
    <lineage>
        <taxon>Eukaryota</taxon>
        <taxon>Metazoa</taxon>
        <taxon>Chordata</taxon>
        <taxon>Craniata</taxon>
        <taxon>Vertebrata</taxon>
        <taxon>Euteleostomi</taxon>
        <taxon>Actinopterygii</taxon>
        <taxon>Neopterygii</taxon>
        <taxon>Teleostei</taxon>
        <taxon>Osteoglossocephala</taxon>
        <taxon>Osteoglossomorpha</taxon>
        <taxon>Osteoglossiformes</taxon>
        <taxon>Mormyridae</taxon>
        <taxon>Paramormyrops</taxon>
    </lineage>
</organism>
<dbReference type="InterPro" id="IPR008598">
    <property type="entry name" value="Di19_Zn-bd"/>
</dbReference>
<keyword evidence="4 9" id="KW-0863">Zinc-finger</keyword>
<evidence type="ECO:0000256" key="10">
    <source>
        <dbReference type="SAM" id="MobiDB-lite"/>
    </source>
</evidence>
<feature type="region of interest" description="Disordered" evidence="10">
    <location>
        <begin position="91"/>
        <end position="152"/>
    </location>
</feature>
<dbReference type="Pfam" id="PF13445">
    <property type="entry name" value="zf-RING_UBOX"/>
    <property type="match status" value="1"/>
</dbReference>
<evidence type="ECO:0000313" key="13">
    <source>
        <dbReference type="Proteomes" id="UP000261540"/>
    </source>
</evidence>
<dbReference type="Ensembl" id="ENSPKIT00000042509.1">
    <property type="protein sequence ID" value="ENSPKIP00000017985.1"/>
    <property type="gene ID" value="ENSPKIG00000003701.1"/>
</dbReference>
<keyword evidence="13" id="KW-1185">Reference proteome</keyword>
<dbReference type="InterPro" id="IPR027370">
    <property type="entry name" value="Znf-RING_euk"/>
</dbReference>
<evidence type="ECO:0000256" key="9">
    <source>
        <dbReference type="PROSITE-ProRule" id="PRU00175"/>
    </source>
</evidence>
<dbReference type="GO" id="GO:0006511">
    <property type="term" value="P:ubiquitin-dependent protein catabolic process"/>
    <property type="evidence" value="ECO:0007669"/>
    <property type="project" value="TreeGrafter"/>
</dbReference>
<dbReference type="GO" id="GO:0061630">
    <property type="term" value="F:ubiquitin protein ligase activity"/>
    <property type="evidence" value="ECO:0007669"/>
    <property type="project" value="TreeGrafter"/>
</dbReference>
<dbReference type="GO" id="GO:0000209">
    <property type="term" value="P:protein polyubiquitination"/>
    <property type="evidence" value="ECO:0007669"/>
    <property type="project" value="TreeGrafter"/>
</dbReference>
<dbReference type="AlphaFoldDB" id="A0A3B3RJH6"/>
<reference evidence="12" key="1">
    <citation type="submission" date="2025-08" db="UniProtKB">
        <authorList>
            <consortium name="Ensembl"/>
        </authorList>
    </citation>
    <scope>IDENTIFICATION</scope>
</reference>
<feature type="domain" description="RING-type" evidence="11">
    <location>
        <begin position="16"/>
        <end position="55"/>
    </location>
</feature>
<dbReference type="PANTHER" id="PTHR46016">
    <property type="entry name" value="ZINC FINGER, RING/FYVE/PHD-TYPE"/>
    <property type="match status" value="1"/>
</dbReference>
<keyword evidence="5" id="KW-0862">Zinc</keyword>
<feature type="compositionally biased region" description="Polar residues" evidence="10">
    <location>
        <begin position="131"/>
        <end position="146"/>
    </location>
</feature>
<accession>A0A3B3RJH6</accession>
<dbReference type="PROSITE" id="PS00518">
    <property type="entry name" value="ZF_RING_1"/>
    <property type="match status" value="1"/>
</dbReference>
<dbReference type="PANTHER" id="PTHR46016:SF4">
    <property type="entry name" value="E3 UBIQUITIN-PROTEIN LIGASE RNF166"/>
    <property type="match status" value="1"/>
</dbReference>
<proteinExistence type="predicted"/>
<evidence type="ECO:0000256" key="8">
    <source>
        <dbReference type="ARBA" id="ARBA00041621"/>
    </source>
</evidence>
<dbReference type="Pfam" id="PF05605">
    <property type="entry name" value="zf-Di19"/>
    <property type="match status" value="1"/>
</dbReference>
<evidence type="ECO:0000256" key="3">
    <source>
        <dbReference type="ARBA" id="ARBA00022723"/>
    </source>
</evidence>
<keyword evidence="3" id="KW-0479">Metal-binding</keyword>
<evidence type="ECO:0000256" key="5">
    <source>
        <dbReference type="ARBA" id="ARBA00022833"/>
    </source>
</evidence>
<protein>
    <recommendedName>
        <fullName evidence="6">E3 ubiquitin-protein ligase RNF166</fullName>
    </recommendedName>
    <alternativeName>
        <fullName evidence="8">RING finger protein 166</fullName>
    </alternativeName>
    <alternativeName>
        <fullName evidence="7">RING-type E3 ubiquitin transferase RNF166</fullName>
    </alternativeName>
</protein>
<dbReference type="GeneTree" id="ENSGT00950000182909"/>
<dbReference type="GO" id="GO:0008270">
    <property type="term" value="F:zinc ion binding"/>
    <property type="evidence" value="ECO:0007669"/>
    <property type="project" value="UniProtKB-KW"/>
</dbReference>
<dbReference type="InterPro" id="IPR051438">
    <property type="entry name" value="RNF_E3_ubiq-protein_ligase"/>
</dbReference>
<dbReference type="GO" id="GO:0005737">
    <property type="term" value="C:cytoplasm"/>
    <property type="evidence" value="ECO:0007669"/>
    <property type="project" value="UniProtKB-SubCell"/>
</dbReference>
<dbReference type="SUPFAM" id="SSF57850">
    <property type="entry name" value="RING/U-box"/>
    <property type="match status" value="1"/>
</dbReference>
<dbReference type="InterPro" id="IPR013083">
    <property type="entry name" value="Znf_RING/FYVE/PHD"/>
</dbReference>
<dbReference type="SMART" id="SM00184">
    <property type="entry name" value="RING"/>
    <property type="match status" value="1"/>
</dbReference>
<name>A0A3B3RJH6_9TELE</name>
<evidence type="ECO:0000256" key="6">
    <source>
        <dbReference type="ARBA" id="ARBA00039320"/>
    </source>
</evidence>
<evidence type="ECO:0000259" key="11">
    <source>
        <dbReference type="PROSITE" id="PS50089"/>
    </source>
</evidence>
<comment type="subcellular location">
    <subcellularLocation>
        <location evidence="1">Cytoplasm</location>
    </subcellularLocation>
</comment>
<feature type="compositionally biased region" description="Pro residues" evidence="10">
    <location>
        <begin position="115"/>
        <end position="126"/>
    </location>
</feature>
<evidence type="ECO:0000256" key="7">
    <source>
        <dbReference type="ARBA" id="ARBA00041350"/>
    </source>
</evidence>
<evidence type="ECO:0000256" key="2">
    <source>
        <dbReference type="ARBA" id="ARBA00022490"/>
    </source>
</evidence>